<evidence type="ECO:0000313" key="2">
    <source>
        <dbReference type="Proteomes" id="UP000000845"/>
    </source>
</evidence>
<dbReference type="AlphaFoldDB" id="D1AFS1"/>
<name>D1AFS1_SEBTE</name>
<dbReference type="eggNOG" id="ENOG5033874">
    <property type="taxonomic scope" value="Bacteria"/>
</dbReference>
<reference evidence="1 2" key="2">
    <citation type="journal article" date="2010" name="Stand. Genomic Sci.">
        <title>Complete genome sequence of Sebaldella termitidis type strain (NCTC 11300).</title>
        <authorList>
            <person name="Harmon-Smith M."/>
            <person name="Celia L."/>
            <person name="Chertkov O."/>
            <person name="Lapidus A."/>
            <person name="Copeland A."/>
            <person name="Glavina Del Rio T."/>
            <person name="Nolan M."/>
            <person name="Lucas S."/>
            <person name="Tice H."/>
            <person name="Cheng J.F."/>
            <person name="Han C."/>
            <person name="Detter J.C."/>
            <person name="Bruce D."/>
            <person name="Goodwin L."/>
            <person name="Pitluck S."/>
            <person name="Pati A."/>
            <person name="Liolios K."/>
            <person name="Ivanova N."/>
            <person name="Mavromatis K."/>
            <person name="Mikhailova N."/>
            <person name="Chen A."/>
            <person name="Palaniappan K."/>
            <person name="Land M."/>
            <person name="Hauser L."/>
            <person name="Chang Y.J."/>
            <person name="Jeffries C.D."/>
            <person name="Brettin T."/>
            <person name="Goker M."/>
            <person name="Beck B."/>
            <person name="Bristow J."/>
            <person name="Eisen J.A."/>
            <person name="Markowitz V."/>
            <person name="Hugenholtz P."/>
            <person name="Kyrpides N.C."/>
            <person name="Klenk H.P."/>
            <person name="Chen F."/>
        </authorList>
    </citation>
    <scope>NUCLEOTIDE SEQUENCE [LARGE SCALE GENOMIC DNA]</scope>
    <source>
        <strain evidence="2">ATCC 33386 / NCTC 11300</strain>
    </source>
</reference>
<protein>
    <recommendedName>
        <fullName evidence="3">Uracil-DNA glycosylase-like domain-containing protein</fullName>
    </recommendedName>
</protein>
<keyword evidence="2" id="KW-1185">Reference proteome</keyword>
<dbReference type="RefSeq" id="WP_012860552.1">
    <property type="nucleotide sequence ID" value="NC_013517.1"/>
</dbReference>
<organism evidence="1 2">
    <name type="scientific">Sebaldella termitidis (strain ATCC 33386 / NCTC 11300)</name>
    <dbReference type="NCBI Taxonomy" id="526218"/>
    <lineage>
        <taxon>Bacteria</taxon>
        <taxon>Fusobacteriati</taxon>
        <taxon>Fusobacteriota</taxon>
        <taxon>Fusobacteriia</taxon>
        <taxon>Fusobacteriales</taxon>
        <taxon>Leptotrichiaceae</taxon>
        <taxon>Sebaldella</taxon>
    </lineage>
</organism>
<proteinExistence type="predicted"/>
<accession>D1AFS1</accession>
<evidence type="ECO:0008006" key="3">
    <source>
        <dbReference type="Google" id="ProtNLM"/>
    </source>
</evidence>
<dbReference type="Proteomes" id="UP000000845">
    <property type="component" value="Chromosome"/>
</dbReference>
<sequence length="231" mass="27126">MTKEQFKKFCSFRDEFRKQTALWNEEYNKVLKEKIESLSGCEITNSFIYNEKLDEINENDNIKYIWIQDNPGYNEMLQNRYAVGASGKAGQNFMKNEGLAEDFDREVIVLNKSPIHTKVTAVLSKLKNREIQDETQRYMAKAIFTVHNIFECDLWILGISNLKGIFGTFSKDMEKLYKNSALNKKMFLYYHFSQGQFKKAYNLEANTLGTDDPDKILESIGIKNRKKYFDF</sequence>
<gene>
    <name evidence="1" type="ordered locus">Sterm_1088</name>
</gene>
<dbReference type="STRING" id="526218.Sterm_1088"/>
<dbReference type="KEGG" id="str:Sterm_1088"/>
<reference evidence="2" key="1">
    <citation type="submission" date="2009-09" db="EMBL/GenBank/DDBJ databases">
        <title>The complete chromosome of Sebaldella termitidis ATCC 33386.</title>
        <authorList>
            <consortium name="US DOE Joint Genome Institute (JGI-PGF)"/>
            <person name="Lucas S."/>
            <person name="Copeland A."/>
            <person name="Lapidus A."/>
            <person name="Glavina del Rio T."/>
            <person name="Dalin E."/>
            <person name="Tice H."/>
            <person name="Bruce D."/>
            <person name="Goodwin L."/>
            <person name="Pitluck S."/>
            <person name="Kyrpides N."/>
            <person name="Mavromatis K."/>
            <person name="Ivanova N."/>
            <person name="Mikhailova N."/>
            <person name="Sims D."/>
            <person name="Meincke L."/>
            <person name="Brettin T."/>
            <person name="Detter J.C."/>
            <person name="Han C."/>
            <person name="Larimer F."/>
            <person name="Land M."/>
            <person name="Hauser L."/>
            <person name="Markowitz V."/>
            <person name="Cheng J.F."/>
            <person name="Hugenholtz P."/>
            <person name="Woyke T."/>
            <person name="Wu D."/>
            <person name="Eisen J.A."/>
        </authorList>
    </citation>
    <scope>NUCLEOTIDE SEQUENCE [LARGE SCALE GENOMIC DNA]</scope>
    <source>
        <strain evidence="2">ATCC 33386 / NCTC 11300</strain>
    </source>
</reference>
<dbReference type="HOGENOM" id="CLU_1119764_0_0_0"/>
<dbReference type="EMBL" id="CP001739">
    <property type="protein sequence ID" value="ACZ07956.1"/>
    <property type="molecule type" value="Genomic_DNA"/>
</dbReference>
<evidence type="ECO:0000313" key="1">
    <source>
        <dbReference type="EMBL" id="ACZ07956.1"/>
    </source>
</evidence>